<proteinExistence type="predicted"/>
<accession>A0A2T9Y6L8</accession>
<comment type="caution">
    <text evidence="2">The sequence shown here is derived from an EMBL/GenBank/DDBJ whole genome shotgun (WGS) entry which is preliminary data.</text>
</comment>
<dbReference type="Proteomes" id="UP000245383">
    <property type="component" value="Unassembled WGS sequence"/>
</dbReference>
<evidence type="ECO:0000313" key="3">
    <source>
        <dbReference type="Proteomes" id="UP000245383"/>
    </source>
</evidence>
<feature type="region of interest" description="Disordered" evidence="1">
    <location>
        <begin position="43"/>
        <end position="99"/>
    </location>
</feature>
<keyword evidence="3" id="KW-1185">Reference proteome</keyword>
<sequence>MNIKHARSSSKPKNTVIEYSLDARTSASLKNINALKDTPSLKKQNLEYTDDDSNLSARQNLEYTDDDSNLSARQNLEYTDDDSNKSARQNSGSASIKKLKYSTQDIKHSNKSGLYQKTNSTNHSSTLWTELPDSTTCGILEEEQRVFSEFTSLENSNSNGEYKQVFSSGSSDFEDSLGYTIDSQKTFKNYGKSTRFYNRIRSDTEKPKTKVKKWPSILKLQNLALNNSKLYYKLSVINSDGDDLENKSNITRKSINKSRTKCGFGTSDDSTLDHFYDNGYIFDQYTLSIISNKRLKSKEISKDGKVESKTYYKNKYGFNEDDIEALL</sequence>
<evidence type="ECO:0000256" key="1">
    <source>
        <dbReference type="SAM" id="MobiDB-lite"/>
    </source>
</evidence>
<name>A0A2T9Y6L8_9FUNG</name>
<dbReference type="AlphaFoldDB" id="A0A2T9Y6L8"/>
<organism evidence="2 3">
    <name type="scientific">Smittium simulii</name>
    <dbReference type="NCBI Taxonomy" id="133385"/>
    <lineage>
        <taxon>Eukaryota</taxon>
        <taxon>Fungi</taxon>
        <taxon>Fungi incertae sedis</taxon>
        <taxon>Zoopagomycota</taxon>
        <taxon>Kickxellomycotina</taxon>
        <taxon>Harpellomycetes</taxon>
        <taxon>Harpellales</taxon>
        <taxon>Legeriomycetaceae</taxon>
        <taxon>Smittium</taxon>
    </lineage>
</organism>
<gene>
    <name evidence="2" type="ORF">BB561_006089</name>
</gene>
<dbReference type="EMBL" id="MBFR01000424">
    <property type="protein sequence ID" value="PVU88001.1"/>
    <property type="molecule type" value="Genomic_DNA"/>
</dbReference>
<protein>
    <submittedName>
        <fullName evidence="2">Uncharacterized protein</fullName>
    </submittedName>
</protein>
<reference evidence="2 3" key="1">
    <citation type="journal article" date="2018" name="MBio">
        <title>Comparative Genomics Reveals the Core Gene Toolbox for the Fungus-Insect Symbiosis.</title>
        <authorList>
            <person name="Wang Y."/>
            <person name="Stata M."/>
            <person name="Wang W."/>
            <person name="Stajich J.E."/>
            <person name="White M.M."/>
            <person name="Moncalvo J.M."/>
        </authorList>
    </citation>
    <scope>NUCLEOTIDE SEQUENCE [LARGE SCALE GENOMIC DNA]</scope>
    <source>
        <strain evidence="2 3">SWE-8-4</strain>
    </source>
</reference>
<evidence type="ECO:0000313" key="2">
    <source>
        <dbReference type="EMBL" id="PVU88001.1"/>
    </source>
</evidence>